<dbReference type="Gene3D" id="3.40.50.1240">
    <property type="entry name" value="Phosphoglycerate mutase-like"/>
    <property type="match status" value="1"/>
</dbReference>
<name>A0ABT8KB11_9MICO</name>
<reference evidence="1" key="1">
    <citation type="submission" date="2023-06" db="EMBL/GenBank/DDBJ databases">
        <title>MT1 and MT2 Draft Genomes of Novel Species.</title>
        <authorList>
            <person name="Venkateswaran K."/>
        </authorList>
    </citation>
    <scope>NUCLEOTIDE SEQUENCE</scope>
    <source>
        <strain evidence="1">F6_8S_P_1B</strain>
    </source>
</reference>
<dbReference type="InterPro" id="IPR013078">
    <property type="entry name" value="His_Pase_superF_clade-1"/>
</dbReference>
<accession>A0ABT8KB11</accession>
<sequence>MTARRLLLIRHGESTANVAATAAEAAGSETIAVQARDADIPLSPLGELQAAALGARLRDALPADVVLFSSPYRRALQTGRIALGEQAPLRIDERLRDRELGVIDALTTLGVERRLPDEAARRRWVGKLYYRPPGGESWADLALRLRSFLRDLPAADTVAVFAHDAIVSVFLYVLLGMTEEELADFLLTRPVTNASVTALTQADDGRWRVEAFADDAHLAVAGLPATEHPGATRADA</sequence>
<dbReference type="EC" id="3.1.3.-" evidence="1"/>
<dbReference type="Pfam" id="PF00300">
    <property type="entry name" value="His_Phos_1"/>
    <property type="match status" value="1"/>
</dbReference>
<dbReference type="RefSeq" id="WP_301210773.1">
    <property type="nucleotide sequence ID" value="NZ_JAROCF010000001.1"/>
</dbReference>
<keyword evidence="2" id="KW-1185">Reference proteome</keyword>
<dbReference type="PANTHER" id="PTHR48100">
    <property type="entry name" value="BROAD-SPECIFICITY PHOSPHATASE YOR283W-RELATED"/>
    <property type="match status" value="1"/>
</dbReference>
<evidence type="ECO:0000313" key="2">
    <source>
        <dbReference type="Proteomes" id="UP001174208"/>
    </source>
</evidence>
<gene>
    <name evidence="1" type="ORF">P5G50_09210</name>
</gene>
<comment type="caution">
    <text evidence="1">The sequence shown here is derived from an EMBL/GenBank/DDBJ whole genome shotgun (WGS) entry which is preliminary data.</text>
</comment>
<organism evidence="1 2">
    <name type="scientific">Leifsonia williamsii</name>
    <dbReference type="NCBI Taxonomy" id="3035919"/>
    <lineage>
        <taxon>Bacteria</taxon>
        <taxon>Bacillati</taxon>
        <taxon>Actinomycetota</taxon>
        <taxon>Actinomycetes</taxon>
        <taxon>Micrococcales</taxon>
        <taxon>Microbacteriaceae</taxon>
        <taxon>Leifsonia</taxon>
    </lineage>
</organism>
<dbReference type="PANTHER" id="PTHR48100:SF44">
    <property type="entry name" value="PHOSPHATASE C1620.13-RELATED"/>
    <property type="match status" value="1"/>
</dbReference>
<dbReference type="PROSITE" id="PS00175">
    <property type="entry name" value="PG_MUTASE"/>
    <property type="match status" value="1"/>
</dbReference>
<dbReference type="InterPro" id="IPR001345">
    <property type="entry name" value="PG/BPGM_mutase_AS"/>
</dbReference>
<dbReference type="GO" id="GO:0016787">
    <property type="term" value="F:hydrolase activity"/>
    <property type="evidence" value="ECO:0007669"/>
    <property type="project" value="UniProtKB-KW"/>
</dbReference>
<evidence type="ECO:0000313" key="1">
    <source>
        <dbReference type="EMBL" id="MDN4614630.1"/>
    </source>
</evidence>
<proteinExistence type="predicted"/>
<dbReference type="Proteomes" id="UP001174208">
    <property type="component" value="Unassembled WGS sequence"/>
</dbReference>
<dbReference type="SUPFAM" id="SSF53254">
    <property type="entry name" value="Phosphoglycerate mutase-like"/>
    <property type="match status" value="1"/>
</dbReference>
<keyword evidence="1" id="KW-0378">Hydrolase</keyword>
<dbReference type="InterPro" id="IPR029033">
    <property type="entry name" value="His_PPase_superfam"/>
</dbReference>
<dbReference type="SMART" id="SM00855">
    <property type="entry name" value="PGAM"/>
    <property type="match status" value="1"/>
</dbReference>
<dbReference type="CDD" id="cd07067">
    <property type="entry name" value="HP_PGM_like"/>
    <property type="match status" value="1"/>
</dbReference>
<dbReference type="EMBL" id="JAROCF010000001">
    <property type="protein sequence ID" value="MDN4614630.1"/>
    <property type="molecule type" value="Genomic_DNA"/>
</dbReference>
<dbReference type="InterPro" id="IPR050275">
    <property type="entry name" value="PGM_Phosphatase"/>
</dbReference>
<protein>
    <submittedName>
        <fullName evidence="1">Histidine phosphatase family protein</fullName>
        <ecNumber evidence="1">3.1.3.-</ecNumber>
    </submittedName>
</protein>